<dbReference type="OMA" id="YTLWIIV"/>
<dbReference type="PANTHER" id="PTHR15039">
    <property type="entry name" value="DOLICHOL PHOSPHATE-MANNOSE BIOSYNTHESIS REGULATORY PROTEIN"/>
    <property type="match status" value="1"/>
</dbReference>
<evidence type="ECO:0000313" key="8">
    <source>
        <dbReference type="EMBL" id="CCX10833.1"/>
    </source>
</evidence>
<feature type="transmembrane region" description="Helical" evidence="7">
    <location>
        <begin position="47"/>
        <end position="71"/>
    </location>
</feature>
<dbReference type="Proteomes" id="UP000018144">
    <property type="component" value="Unassembled WGS sequence"/>
</dbReference>
<dbReference type="Pfam" id="PF07297">
    <property type="entry name" value="DPM2"/>
    <property type="match status" value="1"/>
</dbReference>
<evidence type="ECO:0000256" key="2">
    <source>
        <dbReference type="ARBA" id="ARBA00005478"/>
    </source>
</evidence>
<evidence type="ECO:0000256" key="1">
    <source>
        <dbReference type="ARBA" id="ARBA00004477"/>
    </source>
</evidence>
<dbReference type="eggNOG" id="KOG3488">
    <property type="taxonomic scope" value="Eukaryota"/>
</dbReference>
<keyword evidence="4 7" id="KW-0256">Endoplasmic reticulum</keyword>
<evidence type="ECO:0000256" key="6">
    <source>
        <dbReference type="ARBA" id="ARBA00023136"/>
    </source>
</evidence>
<evidence type="ECO:0000256" key="5">
    <source>
        <dbReference type="ARBA" id="ARBA00022989"/>
    </source>
</evidence>
<evidence type="ECO:0000256" key="4">
    <source>
        <dbReference type="ARBA" id="ARBA00022824"/>
    </source>
</evidence>
<protein>
    <recommendedName>
        <fullName evidence="7">Dolichol phosphate-mannose biosynthesis regulatory protein</fullName>
    </recommendedName>
</protein>
<proteinExistence type="inferred from homology"/>
<dbReference type="GO" id="GO:0006506">
    <property type="term" value="P:GPI anchor biosynthetic process"/>
    <property type="evidence" value="ECO:0007669"/>
    <property type="project" value="TreeGrafter"/>
</dbReference>
<keyword evidence="5 7" id="KW-1133">Transmembrane helix</keyword>
<dbReference type="GO" id="GO:0180047">
    <property type="term" value="P:dolichol phosphate mannose biosynthetic process"/>
    <property type="evidence" value="ECO:0007669"/>
    <property type="project" value="InterPro"/>
</dbReference>
<dbReference type="PANTHER" id="PTHR15039:SF11">
    <property type="entry name" value="DOLICHOL PHOSPHATE-MANNOSE BIOSYNTHESIS REGULATORY PROTEIN"/>
    <property type="match status" value="1"/>
</dbReference>
<keyword evidence="3 7" id="KW-0812">Transmembrane</keyword>
<dbReference type="AlphaFoldDB" id="U4LAG1"/>
<evidence type="ECO:0000313" key="9">
    <source>
        <dbReference type="Proteomes" id="UP000018144"/>
    </source>
</evidence>
<dbReference type="STRING" id="1076935.U4LAG1"/>
<accession>U4LAG1</accession>
<dbReference type="InterPro" id="IPR009914">
    <property type="entry name" value="DPM2"/>
</dbReference>
<comment type="pathway">
    <text evidence="7">Protein modification; protein glycosylation.</text>
</comment>
<evidence type="ECO:0000256" key="7">
    <source>
        <dbReference type="RuleBase" id="RU365084"/>
    </source>
</evidence>
<feature type="transmembrane region" description="Helical" evidence="7">
    <location>
        <begin position="7"/>
        <end position="27"/>
    </location>
</feature>
<dbReference type="GO" id="GO:0030234">
    <property type="term" value="F:enzyme regulator activity"/>
    <property type="evidence" value="ECO:0007669"/>
    <property type="project" value="UniProtKB-UniRule"/>
</dbReference>
<comment type="subcellular location">
    <subcellularLocation>
        <location evidence="1 7">Endoplasmic reticulum membrane</location>
        <topology evidence="1 7">Multi-pass membrane protein</topology>
    </subcellularLocation>
</comment>
<keyword evidence="6 7" id="KW-0472">Membrane</keyword>
<gene>
    <name evidence="8" type="ORF">PCON_10427</name>
</gene>
<reference evidence="8 9" key="1">
    <citation type="journal article" date="2013" name="PLoS Genet.">
        <title>The genome and development-dependent transcriptomes of Pyronema confluens: a window into fungal evolution.</title>
        <authorList>
            <person name="Traeger S."/>
            <person name="Altegoer F."/>
            <person name="Freitag M."/>
            <person name="Gabaldon T."/>
            <person name="Kempken F."/>
            <person name="Kumar A."/>
            <person name="Marcet-Houben M."/>
            <person name="Poggeler S."/>
            <person name="Stajich J.E."/>
            <person name="Nowrousian M."/>
        </authorList>
    </citation>
    <scope>NUCLEOTIDE SEQUENCE [LARGE SCALE GENOMIC DNA]</scope>
    <source>
        <strain evidence="9">CBS 100304</strain>
        <tissue evidence="8">Vegetative mycelium</tissue>
    </source>
</reference>
<evidence type="ECO:0000256" key="3">
    <source>
        <dbReference type="ARBA" id="ARBA00022692"/>
    </source>
</evidence>
<dbReference type="GO" id="GO:0033185">
    <property type="term" value="C:dolichol-phosphate-mannose synthase complex"/>
    <property type="evidence" value="ECO:0007669"/>
    <property type="project" value="TreeGrafter"/>
</dbReference>
<organism evidence="8 9">
    <name type="scientific">Pyronema omphalodes (strain CBS 100304)</name>
    <name type="common">Pyronema confluens</name>
    <dbReference type="NCBI Taxonomy" id="1076935"/>
    <lineage>
        <taxon>Eukaryota</taxon>
        <taxon>Fungi</taxon>
        <taxon>Dikarya</taxon>
        <taxon>Ascomycota</taxon>
        <taxon>Pezizomycotina</taxon>
        <taxon>Pezizomycetes</taxon>
        <taxon>Pezizales</taxon>
        <taxon>Pyronemataceae</taxon>
        <taxon>Pyronema</taxon>
    </lineage>
</organism>
<sequence length="91" mass="9950">MLAALAGISMILVATAVFLYYTIWTLFMPFVDENIELHNFFPPRVWAIRIPLAIVLVGVAVVGSFLSMVMIKAGQKKRAKLAAAAGVKKKT</sequence>
<dbReference type="GO" id="GO:0005789">
    <property type="term" value="C:endoplasmic reticulum membrane"/>
    <property type="evidence" value="ECO:0007669"/>
    <property type="project" value="UniProtKB-SubCell"/>
</dbReference>
<dbReference type="OrthoDB" id="311279at2759"/>
<dbReference type="EMBL" id="HF935567">
    <property type="protein sequence ID" value="CCX10833.1"/>
    <property type="molecule type" value="Genomic_DNA"/>
</dbReference>
<comment type="subunit">
    <text evidence="7">Component of the dolichol-phosphate mannose (DPM) synthase complex.</text>
</comment>
<dbReference type="UniPathway" id="UPA00378"/>
<keyword evidence="9" id="KW-1185">Reference proteome</keyword>
<comment type="similarity">
    <text evidence="2 7">Belongs to the DPM2 family.</text>
</comment>
<comment type="function">
    <text evidence="7">Regulatory subunit of the dolichol-phosphate mannose (DPM) synthase complex; essential for the ER localization.</text>
</comment>
<name>U4LAG1_PYROM</name>